<dbReference type="Proteomes" id="UP000001064">
    <property type="component" value="Unassembled WGS sequence"/>
</dbReference>
<gene>
    <name evidence="1" type="ORF">DICPUDRAFT_154453</name>
</gene>
<reference evidence="2" key="1">
    <citation type="journal article" date="2011" name="Genome Biol.">
        <title>Comparative genomics of the social amoebae Dictyostelium discoideum and Dictyostelium purpureum.</title>
        <authorList>
            <consortium name="US DOE Joint Genome Institute (JGI-PGF)"/>
            <person name="Sucgang R."/>
            <person name="Kuo A."/>
            <person name="Tian X."/>
            <person name="Salerno W."/>
            <person name="Parikh A."/>
            <person name="Feasley C.L."/>
            <person name="Dalin E."/>
            <person name="Tu H."/>
            <person name="Huang E."/>
            <person name="Barry K."/>
            <person name="Lindquist E."/>
            <person name="Shapiro H."/>
            <person name="Bruce D."/>
            <person name="Schmutz J."/>
            <person name="Salamov A."/>
            <person name="Fey P."/>
            <person name="Gaudet P."/>
            <person name="Anjard C."/>
            <person name="Babu M.M."/>
            <person name="Basu S."/>
            <person name="Bushmanova Y."/>
            <person name="van der Wel H."/>
            <person name="Katoh-Kurasawa M."/>
            <person name="Dinh C."/>
            <person name="Coutinho P.M."/>
            <person name="Saito T."/>
            <person name="Elias M."/>
            <person name="Schaap P."/>
            <person name="Kay R.R."/>
            <person name="Henrissat B."/>
            <person name="Eichinger L."/>
            <person name="Rivero F."/>
            <person name="Putnam N.H."/>
            <person name="West C.M."/>
            <person name="Loomis W.F."/>
            <person name="Chisholm R.L."/>
            <person name="Shaulsky G."/>
            <person name="Strassmann J.E."/>
            <person name="Queller D.C."/>
            <person name="Kuspa A."/>
            <person name="Grigoriev I.V."/>
        </authorList>
    </citation>
    <scope>NUCLEOTIDE SEQUENCE [LARGE SCALE GENOMIC DNA]</scope>
    <source>
        <strain evidence="2">QSDP1</strain>
    </source>
</reference>
<accession>F0ZRD0</accession>
<protein>
    <recommendedName>
        <fullName evidence="3">CHCH domain-containing protein</fullName>
    </recommendedName>
</protein>
<dbReference type="FunCoup" id="F0ZRD0">
    <property type="interactions" value="373"/>
</dbReference>
<proteinExistence type="predicted"/>
<dbReference type="OMA" id="FEISKCA"/>
<sequence length="93" mass="10917">MGFDRDDNPYKLSPRFKHKVPVVRNETVGCIPLFTDLGACLSQNDFDASKCSKQLKSVEDCKRETRIQRRISPFNFHFHNVIKNKYRIPIGRF</sequence>
<dbReference type="RefSeq" id="XP_003289979.1">
    <property type="nucleotide sequence ID" value="XM_003289931.1"/>
</dbReference>
<dbReference type="KEGG" id="dpp:DICPUDRAFT_154453"/>
<dbReference type="EMBL" id="GL871139">
    <property type="protein sequence ID" value="EGC33505.1"/>
    <property type="molecule type" value="Genomic_DNA"/>
</dbReference>
<dbReference type="VEuPathDB" id="AmoebaDB:DICPUDRAFT_154453"/>
<evidence type="ECO:0000313" key="1">
    <source>
        <dbReference type="EMBL" id="EGC33505.1"/>
    </source>
</evidence>
<dbReference type="GeneID" id="10504324"/>
<dbReference type="InterPro" id="IPR009069">
    <property type="entry name" value="Cys_alpha_HP_mot_SF"/>
</dbReference>
<evidence type="ECO:0008006" key="3">
    <source>
        <dbReference type="Google" id="ProtNLM"/>
    </source>
</evidence>
<dbReference type="OrthoDB" id="13601at2759"/>
<evidence type="ECO:0000313" key="2">
    <source>
        <dbReference type="Proteomes" id="UP000001064"/>
    </source>
</evidence>
<dbReference type="PROSITE" id="PS51808">
    <property type="entry name" value="CHCH"/>
    <property type="match status" value="1"/>
</dbReference>
<dbReference type="eggNOG" id="ENOG502RIG1">
    <property type="taxonomic scope" value="Eukaryota"/>
</dbReference>
<dbReference type="InParanoid" id="F0ZRD0"/>
<dbReference type="AlphaFoldDB" id="F0ZRD0"/>
<organism evidence="1 2">
    <name type="scientific">Dictyostelium purpureum</name>
    <name type="common">Slime mold</name>
    <dbReference type="NCBI Taxonomy" id="5786"/>
    <lineage>
        <taxon>Eukaryota</taxon>
        <taxon>Amoebozoa</taxon>
        <taxon>Evosea</taxon>
        <taxon>Eumycetozoa</taxon>
        <taxon>Dictyostelia</taxon>
        <taxon>Dictyosteliales</taxon>
        <taxon>Dictyosteliaceae</taxon>
        <taxon>Dictyostelium</taxon>
    </lineage>
</organism>
<name>F0ZRD0_DICPU</name>
<dbReference type="SUPFAM" id="SSF47072">
    <property type="entry name" value="Cysteine alpha-hairpin motif"/>
    <property type="match status" value="1"/>
</dbReference>
<keyword evidence="2" id="KW-1185">Reference proteome</keyword>